<comment type="subcellular location">
    <subcellularLocation>
        <location evidence="11">Nucleus</location>
    </subcellularLocation>
    <subcellularLocation>
        <location evidence="11">Cytoplasm</location>
    </subcellularLocation>
    <subcellularLocation>
        <location evidence="1">Preautophagosomal structure</location>
    </subcellularLocation>
</comment>
<evidence type="ECO:0000256" key="8">
    <source>
        <dbReference type="ARBA" id="ARBA00022927"/>
    </source>
</evidence>
<dbReference type="GO" id="GO:0015031">
    <property type="term" value="P:protein transport"/>
    <property type="evidence" value="ECO:0007669"/>
    <property type="project" value="UniProtKB-KW"/>
</dbReference>
<keyword evidence="4 11" id="KW-0963">Cytoplasm</keyword>
<protein>
    <recommendedName>
        <fullName evidence="11">Cysteine protease</fullName>
        <ecNumber evidence="11">3.4.22.-</ecNumber>
    </recommendedName>
</protein>
<evidence type="ECO:0000259" key="13">
    <source>
        <dbReference type="Pfam" id="PF03416"/>
    </source>
</evidence>
<evidence type="ECO:0000256" key="11">
    <source>
        <dbReference type="RuleBase" id="RU363115"/>
    </source>
</evidence>
<organism evidence="14 15">
    <name type="scientific">Candida metapsilosis</name>
    <dbReference type="NCBI Taxonomy" id="273372"/>
    <lineage>
        <taxon>Eukaryota</taxon>
        <taxon>Fungi</taxon>
        <taxon>Dikarya</taxon>
        <taxon>Ascomycota</taxon>
        <taxon>Saccharomycotina</taxon>
        <taxon>Pichiomycetes</taxon>
        <taxon>Debaryomycetaceae</taxon>
        <taxon>Candida/Lodderomyces clade</taxon>
        <taxon>Candida</taxon>
    </lineage>
</organism>
<feature type="compositionally biased region" description="Basic and acidic residues" evidence="12">
    <location>
        <begin position="1"/>
        <end position="14"/>
    </location>
</feature>
<evidence type="ECO:0000256" key="12">
    <source>
        <dbReference type="SAM" id="MobiDB-lite"/>
    </source>
</evidence>
<evidence type="ECO:0000256" key="10">
    <source>
        <dbReference type="ARBA" id="ARBA00029362"/>
    </source>
</evidence>
<dbReference type="RefSeq" id="XP_067550127.1">
    <property type="nucleotide sequence ID" value="XM_067689710.1"/>
</dbReference>
<comment type="similarity">
    <text evidence="2 11">Belongs to the peptidase C54 family.</text>
</comment>
<evidence type="ECO:0000313" key="15">
    <source>
        <dbReference type="Proteomes" id="UP000669133"/>
    </source>
</evidence>
<comment type="caution">
    <text evidence="14">The sequence shown here is derived from an EMBL/GenBank/DDBJ whole genome shotgun (WGS) entry which is preliminary data.</text>
</comment>
<dbReference type="GO" id="GO:0019786">
    <property type="term" value="F:protein-phosphatidylethanolamide deconjugating activity"/>
    <property type="evidence" value="ECO:0007669"/>
    <property type="project" value="InterPro"/>
</dbReference>
<dbReference type="GO" id="GO:0005634">
    <property type="term" value="C:nucleus"/>
    <property type="evidence" value="ECO:0007669"/>
    <property type="project" value="UniProtKB-SubCell"/>
</dbReference>
<accession>A0A8H8DEA9</accession>
<evidence type="ECO:0000256" key="1">
    <source>
        <dbReference type="ARBA" id="ARBA00004329"/>
    </source>
</evidence>
<comment type="catalytic activity">
    <reaction evidence="10">
        <text>[protein]-C-terminal L-amino acid-glycyl-phosphatidylethanolamide + H2O = [protein]-C-terminal L-amino acid-glycine + a 1,2-diacyl-sn-glycero-3-phosphoethanolamine</text>
        <dbReference type="Rhea" id="RHEA:67548"/>
        <dbReference type="Rhea" id="RHEA-COMP:17323"/>
        <dbReference type="Rhea" id="RHEA-COMP:17324"/>
        <dbReference type="ChEBI" id="CHEBI:15377"/>
        <dbReference type="ChEBI" id="CHEBI:64612"/>
        <dbReference type="ChEBI" id="CHEBI:172940"/>
        <dbReference type="ChEBI" id="CHEBI:172941"/>
    </reaction>
    <physiologicalReaction direction="left-to-right" evidence="10">
        <dbReference type="Rhea" id="RHEA:67549"/>
    </physiologicalReaction>
</comment>
<keyword evidence="15" id="KW-1185">Reference proteome</keyword>
<dbReference type="GeneID" id="93648730"/>
<dbReference type="GO" id="GO:0000045">
    <property type="term" value="P:autophagosome assembly"/>
    <property type="evidence" value="ECO:0007669"/>
    <property type="project" value="TreeGrafter"/>
</dbReference>
<keyword evidence="3" id="KW-0813">Transport</keyword>
<comment type="function">
    <text evidence="11">Required for selective autophagic degradation of the nucleus (nucleophagy) as well as for mitophagy which contributes to regulate mitochondrial quantity and quality by eliminating the mitochondria to a basal level to fulfill cellular energy requirements and preventing excess ROS production.</text>
</comment>
<keyword evidence="8" id="KW-0653">Protein transport</keyword>
<evidence type="ECO:0000256" key="3">
    <source>
        <dbReference type="ARBA" id="ARBA00022448"/>
    </source>
</evidence>
<dbReference type="GO" id="GO:0000423">
    <property type="term" value="P:mitophagy"/>
    <property type="evidence" value="ECO:0007669"/>
    <property type="project" value="TreeGrafter"/>
</dbReference>
<evidence type="ECO:0000256" key="7">
    <source>
        <dbReference type="ARBA" id="ARBA00022807"/>
    </source>
</evidence>
<dbReference type="GO" id="GO:0016485">
    <property type="term" value="P:protein processing"/>
    <property type="evidence" value="ECO:0007669"/>
    <property type="project" value="TreeGrafter"/>
</dbReference>
<keyword evidence="5 11" id="KW-0645">Protease</keyword>
<evidence type="ECO:0000256" key="5">
    <source>
        <dbReference type="ARBA" id="ARBA00022670"/>
    </source>
</evidence>
<dbReference type="GO" id="GO:0035973">
    <property type="term" value="P:aggrephagy"/>
    <property type="evidence" value="ECO:0007669"/>
    <property type="project" value="TreeGrafter"/>
</dbReference>
<dbReference type="GO" id="GO:0034727">
    <property type="term" value="P:piecemeal microautophagy of the nucleus"/>
    <property type="evidence" value="ECO:0007669"/>
    <property type="project" value="TreeGrafter"/>
</dbReference>
<dbReference type="InterPro" id="IPR046792">
    <property type="entry name" value="Peptidase_C54_cat"/>
</dbReference>
<evidence type="ECO:0000313" key="14">
    <source>
        <dbReference type="EMBL" id="KAG5421011.1"/>
    </source>
</evidence>
<keyword evidence="7" id="KW-0788">Thiol protease</keyword>
<dbReference type="OrthoDB" id="2960936at2759"/>
<dbReference type="InterPro" id="IPR005078">
    <property type="entry name" value="Peptidase_C54"/>
</dbReference>
<dbReference type="InterPro" id="IPR038765">
    <property type="entry name" value="Papain-like_cys_pep_sf"/>
</dbReference>
<evidence type="ECO:0000256" key="4">
    <source>
        <dbReference type="ARBA" id="ARBA00022490"/>
    </source>
</evidence>
<evidence type="ECO:0000256" key="9">
    <source>
        <dbReference type="ARBA" id="ARBA00023006"/>
    </source>
</evidence>
<gene>
    <name evidence="14" type="ORF">I9W82_000101</name>
</gene>
<dbReference type="GO" id="GO:0004197">
    <property type="term" value="F:cysteine-type endopeptidase activity"/>
    <property type="evidence" value="ECO:0007669"/>
    <property type="project" value="TreeGrafter"/>
</dbReference>
<keyword evidence="6 11" id="KW-0378">Hydrolase</keyword>
<dbReference type="GO" id="GO:0000407">
    <property type="term" value="C:phagophore assembly site"/>
    <property type="evidence" value="ECO:0007669"/>
    <property type="project" value="UniProtKB-SubCell"/>
</dbReference>
<dbReference type="SUPFAM" id="SSF54001">
    <property type="entry name" value="Cysteine proteinases"/>
    <property type="match status" value="1"/>
</dbReference>
<feature type="compositionally biased region" description="Low complexity" evidence="12">
    <location>
        <begin position="20"/>
        <end position="30"/>
    </location>
</feature>
<evidence type="ECO:0000256" key="2">
    <source>
        <dbReference type="ARBA" id="ARBA00010958"/>
    </source>
</evidence>
<dbReference type="Proteomes" id="UP000669133">
    <property type="component" value="Unassembled WGS sequence"/>
</dbReference>
<proteinExistence type="inferred from homology"/>
<keyword evidence="9" id="KW-0072">Autophagy</keyword>
<feature type="domain" description="Peptidase C54 catalytic" evidence="13">
    <location>
        <begin position="80"/>
        <end position="368"/>
    </location>
</feature>
<keyword evidence="11" id="KW-0539">Nucleus</keyword>
<dbReference type="AlphaFoldDB" id="A0A8H8DEA9"/>
<reference evidence="14 15" key="1">
    <citation type="submission" date="2020-12" db="EMBL/GenBank/DDBJ databases">
        <title>Effect of drift, selection, and recombination on the evolution of hybrid genomes in Candida yeast pathogens.</title>
        <authorList>
            <person name="Mixao V."/>
            <person name="Ksiezopolska E."/>
            <person name="Saus E."/>
            <person name="Boekhout T."/>
            <person name="Gacser A."/>
            <person name="Gabaldon T."/>
        </authorList>
    </citation>
    <scope>NUCLEOTIDE SEQUENCE [LARGE SCALE GENOMIC DNA]</scope>
    <source>
        <strain evidence="14 15">BP57</strain>
    </source>
</reference>
<name>A0A8H8DEA9_9ASCO</name>
<sequence>MIDPHSASEPREEGASTAVQSQSTDSTSGTGFDRFTSFFKGISGINIGFQEANENTEATEDTTTDSNELVILGNHYINQQEANSYIHSLLWLSYRCGFTPIPKAVDGPQPVTFFPSLLFSKSTLTNVGNLRSLFDNDNFTSDAGWGCMIRTSQNLLANAILKLSSESNEATQLEILKLFQDDSEAVFSLHNFIRVASASPLLIKPGQWFGPNAASLSIKKLVTEIKEQDLSVEIPCVYVSENADLYDDEIEELFVSEQKSLLLLFPVRLGIDQVNKYYYKSIFQLLGSRFSVGIAGGKPSSSFYFVGYQNDEELIYFDPHLPQIVETPINLASYHTTNCNKLNIESLDPSMMVGVLLNSMADYKEFKQECIENKIIHFHPLAITSQSDSTMNQSWEEVQEDDDFVNLTIPRSEEEYVVLDE</sequence>
<evidence type="ECO:0000256" key="6">
    <source>
        <dbReference type="ARBA" id="ARBA00022801"/>
    </source>
</evidence>
<dbReference type="PANTHER" id="PTHR22624:SF49">
    <property type="entry name" value="CYSTEINE PROTEASE"/>
    <property type="match status" value="1"/>
</dbReference>
<dbReference type="EMBL" id="JAEOAQ010000001">
    <property type="protein sequence ID" value="KAG5421011.1"/>
    <property type="molecule type" value="Genomic_DNA"/>
</dbReference>
<dbReference type="EC" id="3.4.22.-" evidence="11"/>
<dbReference type="PANTHER" id="PTHR22624">
    <property type="entry name" value="CYSTEINE PROTEASE ATG4"/>
    <property type="match status" value="1"/>
</dbReference>
<feature type="region of interest" description="Disordered" evidence="12">
    <location>
        <begin position="1"/>
        <end position="30"/>
    </location>
</feature>
<dbReference type="Pfam" id="PF03416">
    <property type="entry name" value="Peptidase_C54"/>
    <property type="match status" value="1"/>
</dbReference>